<name>A0A2I4D6I9_AUSLI</name>
<dbReference type="CDD" id="cd00024">
    <property type="entry name" value="CD_CSD"/>
    <property type="match status" value="1"/>
</dbReference>
<dbReference type="PANTHER" id="PTHR37984">
    <property type="entry name" value="PROTEIN CBG26694"/>
    <property type="match status" value="1"/>
</dbReference>
<dbReference type="Gene3D" id="2.40.50.40">
    <property type="match status" value="1"/>
</dbReference>
<gene>
    <name evidence="4" type="primary">LOC106535398</name>
</gene>
<dbReference type="InterPro" id="IPR050951">
    <property type="entry name" value="Retrovirus_Pol_polyprotein"/>
</dbReference>
<reference evidence="4" key="1">
    <citation type="submission" date="2025-08" db="UniProtKB">
        <authorList>
            <consortium name="RefSeq"/>
        </authorList>
    </citation>
    <scope>IDENTIFICATION</scope>
</reference>
<dbReference type="RefSeq" id="XP_013887852.1">
    <property type="nucleotide sequence ID" value="XM_014032398.1"/>
</dbReference>
<protein>
    <submittedName>
        <fullName evidence="4">Uncharacterized protein LOC106535398</fullName>
    </submittedName>
</protein>
<dbReference type="GO" id="GO:0005634">
    <property type="term" value="C:nucleus"/>
    <property type="evidence" value="ECO:0007669"/>
    <property type="project" value="UniProtKB-SubCell"/>
</dbReference>
<dbReference type="InterPro" id="IPR016197">
    <property type="entry name" value="Chromo-like_dom_sf"/>
</dbReference>
<dbReference type="SMART" id="SM00298">
    <property type="entry name" value="CHROMO"/>
    <property type="match status" value="1"/>
</dbReference>
<dbReference type="Pfam" id="PF00385">
    <property type="entry name" value="Chromo"/>
    <property type="match status" value="1"/>
</dbReference>
<dbReference type="SUPFAM" id="SSF54160">
    <property type="entry name" value="Chromo domain-like"/>
    <property type="match status" value="1"/>
</dbReference>
<evidence type="ECO:0000256" key="1">
    <source>
        <dbReference type="ARBA" id="ARBA00004123"/>
    </source>
</evidence>
<dbReference type="InterPro" id="IPR000953">
    <property type="entry name" value="Chromo/chromo_shadow_dom"/>
</dbReference>
<dbReference type="KEGG" id="alim:106535398"/>
<dbReference type="InterPro" id="IPR012337">
    <property type="entry name" value="RNaseH-like_sf"/>
</dbReference>
<feature type="domain" description="Chromo" evidence="2">
    <location>
        <begin position="201"/>
        <end position="259"/>
    </location>
</feature>
<dbReference type="Pfam" id="PF24626">
    <property type="entry name" value="SH3_Tf2-1"/>
    <property type="match status" value="1"/>
</dbReference>
<feature type="non-terminal residue" evidence="4">
    <location>
        <position position="1"/>
    </location>
</feature>
<dbReference type="OrthoDB" id="1430630at2759"/>
<dbReference type="SUPFAM" id="SSF53098">
    <property type="entry name" value="Ribonuclease H-like"/>
    <property type="match status" value="1"/>
</dbReference>
<dbReference type="InterPro" id="IPR036397">
    <property type="entry name" value="RNaseH_sf"/>
</dbReference>
<evidence type="ECO:0000259" key="2">
    <source>
        <dbReference type="PROSITE" id="PS50013"/>
    </source>
</evidence>
<dbReference type="PANTHER" id="PTHR37984:SF5">
    <property type="entry name" value="PROTEIN NYNRIN-LIKE"/>
    <property type="match status" value="1"/>
</dbReference>
<dbReference type="InterPro" id="IPR056924">
    <property type="entry name" value="SH3_Tf2-1"/>
</dbReference>
<accession>A0A2I4D6I9</accession>
<sequence length="266" mass="30249">QTDGQAERANQELETRLRILCEDDPTKWFENLSLVEHAINVLPSSATGLSPYYVVYGYQPPVFTIQDRAAQVPSAHLAAQRCQRVWWRARRQLQKSVDTFTKSANKCRTPAPKYKVGQKVWLSTRDLPLRVECKKLAPRFVGPFPISKVVNPVAVRLSLPKSMRVHPTFHVSRVKPYLQSRFEPASGPPPPARLIDGGPAYTVRRLLKSRRWGRGLQYLVDWEGYGPEERSWVPARHILDKSLIKDFHQNHPNQPSFSRGPSGAGP</sequence>
<dbReference type="AlphaFoldDB" id="A0A2I4D6I9"/>
<organism evidence="3 4">
    <name type="scientific">Austrofundulus limnaeus</name>
    <name type="common">Annual killifish</name>
    <dbReference type="NCBI Taxonomy" id="52670"/>
    <lineage>
        <taxon>Eukaryota</taxon>
        <taxon>Metazoa</taxon>
        <taxon>Chordata</taxon>
        <taxon>Craniata</taxon>
        <taxon>Vertebrata</taxon>
        <taxon>Euteleostomi</taxon>
        <taxon>Actinopterygii</taxon>
        <taxon>Neopterygii</taxon>
        <taxon>Teleostei</taxon>
        <taxon>Neoteleostei</taxon>
        <taxon>Acanthomorphata</taxon>
        <taxon>Ovalentaria</taxon>
        <taxon>Atherinomorphae</taxon>
        <taxon>Cyprinodontiformes</taxon>
        <taxon>Rivulidae</taxon>
        <taxon>Austrofundulus</taxon>
    </lineage>
</organism>
<comment type="subcellular location">
    <subcellularLocation>
        <location evidence="1">Nucleus</location>
    </subcellularLocation>
</comment>
<evidence type="ECO:0000313" key="3">
    <source>
        <dbReference type="Proteomes" id="UP000192220"/>
    </source>
</evidence>
<dbReference type="Gene3D" id="3.30.420.10">
    <property type="entry name" value="Ribonuclease H-like superfamily/Ribonuclease H"/>
    <property type="match status" value="1"/>
</dbReference>
<dbReference type="InParanoid" id="A0A2I4D6I9"/>
<dbReference type="Proteomes" id="UP000192220">
    <property type="component" value="Unplaced"/>
</dbReference>
<proteinExistence type="predicted"/>
<keyword evidence="3" id="KW-1185">Reference proteome</keyword>
<dbReference type="STRING" id="52670.A0A2I4D6I9"/>
<evidence type="ECO:0000313" key="4">
    <source>
        <dbReference type="RefSeq" id="XP_013887852.1"/>
    </source>
</evidence>
<dbReference type="GeneID" id="106535398"/>
<dbReference type="InterPro" id="IPR023780">
    <property type="entry name" value="Chromo_domain"/>
</dbReference>
<dbReference type="GO" id="GO:0003676">
    <property type="term" value="F:nucleic acid binding"/>
    <property type="evidence" value="ECO:0007669"/>
    <property type="project" value="InterPro"/>
</dbReference>
<dbReference type="PROSITE" id="PS50013">
    <property type="entry name" value="CHROMO_2"/>
    <property type="match status" value="1"/>
</dbReference>